<keyword evidence="3" id="KW-1185">Reference proteome</keyword>
<accession>A0ABV8T304</accession>
<dbReference type="PROSITE" id="PS51257">
    <property type="entry name" value="PROKAR_LIPOPROTEIN"/>
    <property type="match status" value="1"/>
</dbReference>
<name>A0ABV8T304_9GAMM</name>
<protein>
    <submittedName>
        <fullName evidence="2">UrcA family protein</fullName>
    </submittedName>
</protein>
<evidence type="ECO:0000256" key="1">
    <source>
        <dbReference type="SAM" id="SignalP"/>
    </source>
</evidence>
<dbReference type="EMBL" id="JBHSDU010000015">
    <property type="protein sequence ID" value="MFC4314299.1"/>
    <property type="molecule type" value="Genomic_DNA"/>
</dbReference>
<evidence type="ECO:0000313" key="2">
    <source>
        <dbReference type="EMBL" id="MFC4314299.1"/>
    </source>
</evidence>
<dbReference type="InterPro" id="IPR030972">
    <property type="entry name" value="UrcA_uranyl"/>
</dbReference>
<keyword evidence="1" id="KW-0732">Signal</keyword>
<dbReference type="Proteomes" id="UP001595904">
    <property type="component" value="Unassembled WGS sequence"/>
</dbReference>
<feature type="signal peptide" evidence="1">
    <location>
        <begin position="1"/>
        <end position="28"/>
    </location>
</feature>
<feature type="chain" id="PRO_5045259262" evidence="1">
    <location>
        <begin position="29"/>
        <end position="117"/>
    </location>
</feature>
<dbReference type="RefSeq" id="WP_380605365.1">
    <property type="nucleotide sequence ID" value="NZ_JBHSDU010000015.1"/>
</dbReference>
<dbReference type="NCBIfam" id="TIGR04433">
    <property type="entry name" value="UrcA_uranyl"/>
    <property type="match status" value="1"/>
</dbReference>
<evidence type="ECO:0000313" key="3">
    <source>
        <dbReference type="Proteomes" id="UP001595904"/>
    </source>
</evidence>
<proteinExistence type="predicted"/>
<comment type="caution">
    <text evidence="2">The sequence shown here is derived from an EMBL/GenBank/DDBJ whole genome shotgun (WGS) entry which is preliminary data.</text>
</comment>
<sequence>MKFTFETLRAAIPAGIALACLAFQPAQAEPRPGTTRQLLSENVTFADLDLTREQDAQILLVRIKDAAYRVCGGDPRRHVAYDLMPARVELAFRECREGAVARAVATIDMPQVTASSR</sequence>
<gene>
    <name evidence="2" type="ORF">ACFPN2_34865</name>
</gene>
<organism evidence="2 3">
    <name type="scientific">Steroidobacter flavus</name>
    <dbReference type="NCBI Taxonomy" id="1842136"/>
    <lineage>
        <taxon>Bacteria</taxon>
        <taxon>Pseudomonadati</taxon>
        <taxon>Pseudomonadota</taxon>
        <taxon>Gammaproteobacteria</taxon>
        <taxon>Steroidobacterales</taxon>
        <taxon>Steroidobacteraceae</taxon>
        <taxon>Steroidobacter</taxon>
    </lineage>
</organism>
<reference evidence="3" key="1">
    <citation type="journal article" date="2019" name="Int. J. Syst. Evol. Microbiol.">
        <title>The Global Catalogue of Microorganisms (GCM) 10K type strain sequencing project: providing services to taxonomists for standard genome sequencing and annotation.</title>
        <authorList>
            <consortium name="The Broad Institute Genomics Platform"/>
            <consortium name="The Broad Institute Genome Sequencing Center for Infectious Disease"/>
            <person name="Wu L."/>
            <person name="Ma J."/>
        </authorList>
    </citation>
    <scope>NUCLEOTIDE SEQUENCE [LARGE SCALE GENOMIC DNA]</scope>
    <source>
        <strain evidence="3">CGMCC 1.10759</strain>
    </source>
</reference>